<evidence type="ECO:0000313" key="1">
    <source>
        <dbReference type="WBParaSite" id="HPLM_0002176901-mRNA-1"/>
    </source>
</evidence>
<reference evidence="1" key="1">
    <citation type="submission" date="2017-02" db="UniProtKB">
        <authorList>
            <consortium name="WormBaseParasite"/>
        </authorList>
    </citation>
    <scope>IDENTIFICATION</scope>
</reference>
<organism evidence="1">
    <name type="scientific">Haemonchus placei</name>
    <name type="common">Barber's pole worm</name>
    <dbReference type="NCBI Taxonomy" id="6290"/>
    <lineage>
        <taxon>Eukaryota</taxon>
        <taxon>Metazoa</taxon>
        <taxon>Ecdysozoa</taxon>
        <taxon>Nematoda</taxon>
        <taxon>Chromadorea</taxon>
        <taxon>Rhabditida</taxon>
        <taxon>Rhabditina</taxon>
        <taxon>Rhabditomorpha</taxon>
        <taxon>Strongyloidea</taxon>
        <taxon>Trichostrongylidae</taxon>
        <taxon>Haemonchus</taxon>
    </lineage>
</organism>
<sequence>LKKARVCDTHNLFEIASSSVKKMCGERAALLEKVKPCLTRYGDATAQLCDSKCHGRANVTAFLNNPAIVRAAKMGGNLLAVNDHLGGLCRFVPLSLTVPL</sequence>
<dbReference type="AlphaFoldDB" id="A0A0N4XBM4"/>
<proteinExistence type="predicted"/>
<accession>A0A0N4XBM4</accession>
<protein>
    <submittedName>
        <fullName evidence="1">CPG4 domain-containing protein</fullName>
    </submittedName>
</protein>
<name>A0A0N4XBM4_HAEPC</name>
<dbReference type="WBParaSite" id="HPLM_0002176901-mRNA-1">
    <property type="protein sequence ID" value="HPLM_0002176901-mRNA-1"/>
    <property type="gene ID" value="HPLM_0002176901"/>
</dbReference>